<proteinExistence type="predicted"/>
<evidence type="ECO:0000313" key="1">
    <source>
        <dbReference type="EMBL" id="SVB85862.1"/>
    </source>
</evidence>
<accession>A0A382HFB7</accession>
<reference evidence="1" key="1">
    <citation type="submission" date="2018-05" db="EMBL/GenBank/DDBJ databases">
        <authorList>
            <person name="Lanie J.A."/>
            <person name="Ng W.-L."/>
            <person name="Kazmierczak K.M."/>
            <person name="Andrzejewski T.M."/>
            <person name="Davidsen T.M."/>
            <person name="Wayne K.J."/>
            <person name="Tettelin H."/>
            <person name="Glass J.I."/>
            <person name="Rusch D."/>
            <person name="Podicherti R."/>
            <person name="Tsui H.-C.T."/>
            <person name="Winkler M.E."/>
        </authorList>
    </citation>
    <scope>NUCLEOTIDE SEQUENCE</scope>
</reference>
<feature type="non-terminal residue" evidence="1">
    <location>
        <position position="1"/>
    </location>
</feature>
<protein>
    <submittedName>
        <fullName evidence="1">Uncharacterized protein</fullName>
    </submittedName>
</protein>
<organism evidence="1">
    <name type="scientific">marine metagenome</name>
    <dbReference type="NCBI Taxonomy" id="408172"/>
    <lineage>
        <taxon>unclassified sequences</taxon>
        <taxon>metagenomes</taxon>
        <taxon>ecological metagenomes</taxon>
    </lineage>
</organism>
<name>A0A382HFB7_9ZZZZ</name>
<dbReference type="AlphaFoldDB" id="A0A382HFB7"/>
<dbReference type="EMBL" id="UINC01060882">
    <property type="protein sequence ID" value="SVB85862.1"/>
    <property type="molecule type" value="Genomic_DNA"/>
</dbReference>
<sequence length="23" mass="2595">IFKKCGFEYVNVSAITLSLIYGE</sequence>
<gene>
    <name evidence="1" type="ORF">METZ01_LOCUS238716</name>
</gene>